<protein>
    <recommendedName>
        <fullName evidence="3">DUF3144 domain-containing protein</fullName>
    </recommendedName>
</protein>
<dbReference type="Pfam" id="PF11342">
    <property type="entry name" value="DUF3144"/>
    <property type="match status" value="1"/>
</dbReference>
<evidence type="ECO:0008006" key="3">
    <source>
        <dbReference type="Google" id="ProtNLM"/>
    </source>
</evidence>
<dbReference type="EMBL" id="JACHXD010000002">
    <property type="protein sequence ID" value="MBB3117880.1"/>
    <property type="molecule type" value="Genomic_DNA"/>
</dbReference>
<evidence type="ECO:0000313" key="2">
    <source>
        <dbReference type="Proteomes" id="UP000541535"/>
    </source>
</evidence>
<evidence type="ECO:0000313" key="1">
    <source>
        <dbReference type="EMBL" id="MBB3117880.1"/>
    </source>
</evidence>
<dbReference type="RefSeq" id="WP_183439818.1">
    <property type="nucleotide sequence ID" value="NZ_JACHXD010000002.1"/>
</dbReference>
<dbReference type="AlphaFoldDB" id="A0A7W5B7Z6"/>
<organism evidence="1 2">
    <name type="scientific">Pseudoduganella violacea</name>
    <dbReference type="NCBI Taxonomy" id="1715466"/>
    <lineage>
        <taxon>Bacteria</taxon>
        <taxon>Pseudomonadati</taxon>
        <taxon>Pseudomonadota</taxon>
        <taxon>Betaproteobacteria</taxon>
        <taxon>Burkholderiales</taxon>
        <taxon>Oxalobacteraceae</taxon>
        <taxon>Telluria group</taxon>
        <taxon>Pseudoduganella</taxon>
    </lineage>
</organism>
<reference evidence="1 2" key="1">
    <citation type="submission" date="2020-08" db="EMBL/GenBank/DDBJ databases">
        <title>Genomic Encyclopedia of Type Strains, Phase III (KMG-III): the genomes of soil and plant-associated and newly described type strains.</title>
        <authorList>
            <person name="Whitman W."/>
        </authorList>
    </citation>
    <scope>NUCLEOTIDE SEQUENCE [LARGE SCALE GENOMIC DNA]</scope>
    <source>
        <strain evidence="1 2">CECT 8897</strain>
    </source>
</reference>
<dbReference type="InterPro" id="IPR021490">
    <property type="entry name" value="DUF3144"/>
</dbReference>
<dbReference type="Gene3D" id="1.10.287.3020">
    <property type="match status" value="1"/>
</dbReference>
<dbReference type="Proteomes" id="UP000541535">
    <property type="component" value="Unassembled WGS sequence"/>
</dbReference>
<accession>A0A7W5B7Z6</accession>
<name>A0A7W5B7Z6_9BURK</name>
<comment type="caution">
    <text evidence="1">The sequence shown here is derived from an EMBL/GenBank/DDBJ whole genome shotgun (WGS) entry which is preliminary data.</text>
</comment>
<keyword evidence="2" id="KW-1185">Reference proteome</keyword>
<sequence>MTDKPSAEQQTEDQQFWKFIDAHILLANEQLQNDPARANIVGAAMLFAAARFNSYLLAAGSGTREVFAGRKEEAGHYLREQFNKMLSDNLDDFDTNFEQHQKGN</sequence>
<gene>
    <name evidence="1" type="ORF">FHS03_000906</name>
</gene>
<proteinExistence type="predicted"/>